<comment type="caution">
    <text evidence="8">The sequence shown here is derived from an EMBL/GenBank/DDBJ whole genome shotgun (WGS) entry which is preliminary data.</text>
</comment>
<name>A0AAV0UHA3_HYABA</name>
<evidence type="ECO:0000256" key="6">
    <source>
        <dbReference type="SAM" id="Phobius"/>
    </source>
</evidence>
<accession>A0AAV0UHA3</accession>
<evidence type="ECO:0000256" key="1">
    <source>
        <dbReference type="ARBA" id="ARBA00004308"/>
    </source>
</evidence>
<keyword evidence="9" id="KW-1185">Reference proteome</keyword>
<keyword evidence="3 6" id="KW-1133">Transmembrane helix</keyword>
<evidence type="ECO:0000313" key="9">
    <source>
        <dbReference type="Proteomes" id="UP001162031"/>
    </source>
</evidence>
<dbReference type="GO" id="GO:0012505">
    <property type="term" value="C:endomembrane system"/>
    <property type="evidence" value="ECO:0007669"/>
    <property type="project" value="UniProtKB-SubCell"/>
</dbReference>
<evidence type="ECO:0000259" key="7">
    <source>
        <dbReference type="Pfam" id="PF12632"/>
    </source>
</evidence>
<feature type="region of interest" description="Disordered" evidence="5">
    <location>
        <begin position="601"/>
        <end position="624"/>
    </location>
</feature>
<sequence length="709" mass="77773">MEVVVAASSPLGQYLTQLEATAASDSETRPQWLSAPRAAVPTERRIRDQASQMLMSWRWMKRLLEIVRRHIEVAAVQRLIPELCAFHPTIREDLQQAGASDPAVFRVPSKFRKSGWCSSVAALEVLRRVREVGTDETKRAVLMVYACAALMVAIVTAITGRGDGEHVLLQTMKVIVAATTFFLLGLEVGVRLLHAWYARCSRRLVGSLSAFVVQLETFNEVYASSLALVKRAELASRGYRLGTGLLPPIGRLEASTMKSADHGRRGKDAAMYSSTDQLRCVPLRRKLRTLNQQLFMLALTVEKSDRTIDYRCQDHSKDETTAGEQTPSLLLTALTKQHNRAMLLLESAVHSALVRTMTRACLPRSRTEVGWSLFRALDSQRFAVERLIATLSTCADDLDAWNTSRSPMALQGSDRATKLSGQQQQRQHVALSSANDTCPQNVASTLYELRSTSETLAALVVAAQHELLPADTVAERLTRSRDAMHSMVVQLQEAWAAYDSALSALTGRADQAEIVSEGAVTGDKVSHEMALVSPVAPSSVPAREATNCTVVFTGTSTGDNDFDLQALLKRQEAQSVVIVPGSTPNFVRELRNVLAYRQAHAQPGHTKQVDQDPPALSTSAPEAPLLPPCAAMFAPPHAPPRRQTRRLLPVSSRSDTCSEVTARAVNLELHALLQQSQLSHYAATECLGDSDVDDDADWSKRLTQSTKDQ</sequence>
<reference evidence="8" key="1">
    <citation type="submission" date="2022-12" db="EMBL/GenBank/DDBJ databases">
        <authorList>
            <person name="Webb A."/>
        </authorList>
    </citation>
    <scope>NUCLEOTIDE SEQUENCE</scope>
    <source>
        <strain evidence="8">Hp1</strain>
    </source>
</reference>
<dbReference type="Proteomes" id="UP001162031">
    <property type="component" value="Unassembled WGS sequence"/>
</dbReference>
<gene>
    <name evidence="8" type="ORF">HBR001_LOCUS6780</name>
</gene>
<feature type="transmembrane region" description="Helical" evidence="6">
    <location>
        <begin position="172"/>
        <end position="193"/>
    </location>
</feature>
<keyword evidence="4 6" id="KW-0472">Membrane</keyword>
<dbReference type="Pfam" id="PF12632">
    <property type="entry name" value="Vezatin"/>
    <property type="match status" value="1"/>
</dbReference>
<proteinExistence type="predicted"/>
<feature type="region of interest" description="Disordered" evidence="5">
    <location>
        <begin position="689"/>
        <end position="709"/>
    </location>
</feature>
<organism evidence="8 9">
    <name type="scientific">Hyaloperonospora brassicae</name>
    <name type="common">Brassica downy mildew</name>
    <name type="synonym">Peronospora brassicae</name>
    <dbReference type="NCBI Taxonomy" id="162125"/>
    <lineage>
        <taxon>Eukaryota</taxon>
        <taxon>Sar</taxon>
        <taxon>Stramenopiles</taxon>
        <taxon>Oomycota</taxon>
        <taxon>Peronosporomycetes</taxon>
        <taxon>Peronosporales</taxon>
        <taxon>Peronosporaceae</taxon>
        <taxon>Hyaloperonospora</taxon>
    </lineage>
</organism>
<dbReference type="AlphaFoldDB" id="A0AAV0UHA3"/>
<protein>
    <recommendedName>
        <fullName evidence="7">Myosin-binding domain-containing protein</fullName>
    </recommendedName>
</protein>
<evidence type="ECO:0000256" key="5">
    <source>
        <dbReference type="SAM" id="MobiDB-lite"/>
    </source>
</evidence>
<dbReference type="GO" id="GO:0017022">
    <property type="term" value="F:myosin binding"/>
    <property type="evidence" value="ECO:0007669"/>
    <property type="project" value="InterPro"/>
</dbReference>
<evidence type="ECO:0000313" key="8">
    <source>
        <dbReference type="EMBL" id="CAI5736295.1"/>
    </source>
</evidence>
<evidence type="ECO:0000256" key="4">
    <source>
        <dbReference type="ARBA" id="ARBA00023136"/>
    </source>
</evidence>
<feature type="transmembrane region" description="Helical" evidence="6">
    <location>
        <begin position="140"/>
        <end position="160"/>
    </location>
</feature>
<evidence type="ECO:0000256" key="3">
    <source>
        <dbReference type="ARBA" id="ARBA00022989"/>
    </source>
</evidence>
<feature type="domain" description="Myosin-binding" evidence="7">
    <location>
        <begin position="188"/>
        <end position="259"/>
    </location>
</feature>
<dbReference type="InterPro" id="IPR026859">
    <property type="entry name" value="Myosin-bd"/>
</dbReference>
<keyword evidence="2 6" id="KW-0812">Transmembrane</keyword>
<dbReference type="EMBL" id="CANTFL010001312">
    <property type="protein sequence ID" value="CAI5736295.1"/>
    <property type="molecule type" value="Genomic_DNA"/>
</dbReference>
<comment type="subcellular location">
    <subcellularLocation>
        <location evidence="1">Endomembrane system</location>
    </subcellularLocation>
</comment>
<evidence type="ECO:0000256" key="2">
    <source>
        <dbReference type="ARBA" id="ARBA00022692"/>
    </source>
</evidence>